<keyword evidence="1" id="KW-0560">Oxidoreductase</keyword>
<dbReference type="InterPro" id="IPR036188">
    <property type="entry name" value="FAD/NAD-bd_sf"/>
</dbReference>
<dbReference type="InterPro" id="IPR050982">
    <property type="entry name" value="Auxin_biosynth/cation_transpt"/>
</dbReference>
<sequence length="385" mass="41098">MPAPASDLTSTQPRPVYVIGAGPGGLAVAAALRARGVRAVVVERSDSVAASWRAHYERLRLHTTRRLSALPGLAIPRRFGRWVARADVVRYLEKYAEHHELELVTGVEVTRIERAGDGEGWTLHASGGRLLAAGAVVVATGFNHTPHLPSWPGADTYTGRLLHASGYREPSPYAGRDVLVVGVGNTGAEIAVDLVEGGAARVRLAVRTAPHIVRRSTLGWPAQRTGILVRRLPVRLVDRLGALVAKVSVPDLSAYGLPRPTAGLYSRVRQGAIPVQDVGLIDAVRTGRVEPVAAVASFEGDRVLLADGTEITPDTVIAATGYRRGLEALVGHLGVLDDRGRPLAHGPRTTAQAPGLYFQGYTNPLSGMLRELSRDARRIARALAR</sequence>
<dbReference type="PRINTS" id="PR00469">
    <property type="entry name" value="PNDRDTASEII"/>
</dbReference>
<evidence type="ECO:0000313" key="3">
    <source>
        <dbReference type="Proteomes" id="UP001501867"/>
    </source>
</evidence>
<evidence type="ECO:0000313" key="2">
    <source>
        <dbReference type="EMBL" id="GAA0303119.1"/>
    </source>
</evidence>
<dbReference type="Pfam" id="PF13738">
    <property type="entry name" value="Pyr_redox_3"/>
    <property type="match status" value="1"/>
</dbReference>
<keyword evidence="3" id="KW-1185">Reference proteome</keyword>
<reference evidence="3" key="1">
    <citation type="journal article" date="2019" name="Int. J. Syst. Evol. Microbiol.">
        <title>The Global Catalogue of Microorganisms (GCM) 10K type strain sequencing project: providing services to taxonomists for standard genome sequencing and annotation.</title>
        <authorList>
            <consortium name="The Broad Institute Genomics Platform"/>
            <consortium name="The Broad Institute Genome Sequencing Center for Infectious Disease"/>
            <person name="Wu L."/>
            <person name="Ma J."/>
        </authorList>
    </citation>
    <scope>NUCLEOTIDE SEQUENCE [LARGE SCALE GENOMIC DNA]</scope>
    <source>
        <strain evidence="3">JCM 4505</strain>
    </source>
</reference>
<dbReference type="PRINTS" id="PR00368">
    <property type="entry name" value="FADPNR"/>
</dbReference>
<accession>A0ABN0VI12</accession>
<dbReference type="SUPFAM" id="SSF51905">
    <property type="entry name" value="FAD/NAD(P)-binding domain"/>
    <property type="match status" value="2"/>
</dbReference>
<dbReference type="InterPro" id="IPR000960">
    <property type="entry name" value="Flavin_mOase"/>
</dbReference>
<name>A0ABN0VI12_9ACTN</name>
<organism evidence="2 3">
    <name type="scientific">Streptomyces polychromogenes</name>
    <dbReference type="NCBI Taxonomy" id="67342"/>
    <lineage>
        <taxon>Bacteria</taxon>
        <taxon>Bacillati</taxon>
        <taxon>Actinomycetota</taxon>
        <taxon>Actinomycetes</taxon>
        <taxon>Kitasatosporales</taxon>
        <taxon>Streptomycetaceae</taxon>
        <taxon>Streptomyces</taxon>
    </lineage>
</organism>
<proteinExistence type="predicted"/>
<dbReference type="PANTHER" id="PTHR43539">
    <property type="entry name" value="FLAVIN-BINDING MONOOXYGENASE-LIKE PROTEIN (AFU_ORTHOLOGUE AFUA_4G09220)"/>
    <property type="match status" value="1"/>
</dbReference>
<dbReference type="PANTHER" id="PTHR43539:SF78">
    <property type="entry name" value="FLAVIN-CONTAINING MONOOXYGENASE"/>
    <property type="match status" value="1"/>
</dbReference>
<gene>
    <name evidence="2" type="ORF">GCM10010302_47040</name>
</gene>
<evidence type="ECO:0000256" key="1">
    <source>
        <dbReference type="ARBA" id="ARBA00023002"/>
    </source>
</evidence>
<dbReference type="PIRSF" id="PIRSF000332">
    <property type="entry name" value="FMO"/>
    <property type="match status" value="1"/>
</dbReference>
<dbReference type="EMBL" id="BAAABV010000023">
    <property type="protein sequence ID" value="GAA0303119.1"/>
    <property type="molecule type" value="Genomic_DNA"/>
</dbReference>
<dbReference type="Proteomes" id="UP001501867">
    <property type="component" value="Unassembled WGS sequence"/>
</dbReference>
<protein>
    <submittedName>
        <fullName evidence="2">NAD(P)/FAD-dependent oxidoreductase</fullName>
    </submittedName>
</protein>
<comment type="caution">
    <text evidence="2">The sequence shown here is derived from an EMBL/GenBank/DDBJ whole genome shotgun (WGS) entry which is preliminary data.</text>
</comment>
<dbReference type="RefSeq" id="WP_344163015.1">
    <property type="nucleotide sequence ID" value="NZ_BAAABV010000023.1"/>
</dbReference>
<dbReference type="Gene3D" id="3.50.50.60">
    <property type="entry name" value="FAD/NAD(P)-binding domain"/>
    <property type="match status" value="1"/>
</dbReference>